<name>A0A401TUC4_CHIPU</name>
<protein>
    <submittedName>
        <fullName evidence="2">Uncharacterized protein</fullName>
    </submittedName>
</protein>
<keyword evidence="3" id="KW-1185">Reference proteome</keyword>
<feature type="compositionally biased region" description="Gly residues" evidence="1">
    <location>
        <begin position="119"/>
        <end position="129"/>
    </location>
</feature>
<accession>A0A401TUC4</accession>
<proteinExistence type="predicted"/>
<evidence type="ECO:0000256" key="1">
    <source>
        <dbReference type="SAM" id="MobiDB-lite"/>
    </source>
</evidence>
<evidence type="ECO:0000313" key="3">
    <source>
        <dbReference type="Proteomes" id="UP000287033"/>
    </source>
</evidence>
<dbReference type="EMBL" id="BEZZ01189179">
    <property type="protein sequence ID" value="GCC46226.1"/>
    <property type="molecule type" value="Genomic_DNA"/>
</dbReference>
<feature type="region of interest" description="Disordered" evidence="1">
    <location>
        <begin position="93"/>
        <end position="129"/>
    </location>
</feature>
<evidence type="ECO:0000313" key="2">
    <source>
        <dbReference type="EMBL" id="GCC46226.1"/>
    </source>
</evidence>
<sequence>MEGRGARNAAQRQTNLCRVGAWAPCVRQLEGGGSVPGDHAPFSLKMARMAAAAAQRAAHSQHTGRLCNKTLPNHWAPGSQRPATTTATCIPIAPARPRSSSPMQTGGETGKTSLKWGGVKIGEGTTNGE</sequence>
<feature type="compositionally biased region" description="Low complexity" evidence="1">
    <location>
        <begin position="93"/>
        <end position="102"/>
    </location>
</feature>
<organism evidence="2 3">
    <name type="scientific">Chiloscyllium punctatum</name>
    <name type="common">Brownbanded bambooshark</name>
    <name type="synonym">Hemiscyllium punctatum</name>
    <dbReference type="NCBI Taxonomy" id="137246"/>
    <lineage>
        <taxon>Eukaryota</taxon>
        <taxon>Metazoa</taxon>
        <taxon>Chordata</taxon>
        <taxon>Craniata</taxon>
        <taxon>Vertebrata</taxon>
        <taxon>Chondrichthyes</taxon>
        <taxon>Elasmobranchii</taxon>
        <taxon>Galeomorphii</taxon>
        <taxon>Galeoidea</taxon>
        <taxon>Orectolobiformes</taxon>
        <taxon>Hemiscylliidae</taxon>
        <taxon>Chiloscyllium</taxon>
    </lineage>
</organism>
<feature type="compositionally biased region" description="Polar residues" evidence="1">
    <location>
        <begin position="103"/>
        <end position="112"/>
    </location>
</feature>
<comment type="caution">
    <text evidence="2">The sequence shown here is derived from an EMBL/GenBank/DDBJ whole genome shotgun (WGS) entry which is preliminary data.</text>
</comment>
<dbReference type="AlphaFoldDB" id="A0A401TUC4"/>
<dbReference type="Proteomes" id="UP000287033">
    <property type="component" value="Unassembled WGS sequence"/>
</dbReference>
<gene>
    <name evidence="2" type="ORF">chiPu_0030651</name>
</gene>
<reference evidence="2 3" key="1">
    <citation type="journal article" date="2018" name="Nat. Ecol. Evol.">
        <title>Shark genomes provide insights into elasmobranch evolution and the origin of vertebrates.</title>
        <authorList>
            <person name="Hara Y"/>
            <person name="Yamaguchi K"/>
            <person name="Onimaru K"/>
            <person name="Kadota M"/>
            <person name="Koyanagi M"/>
            <person name="Keeley SD"/>
            <person name="Tatsumi K"/>
            <person name="Tanaka K"/>
            <person name="Motone F"/>
            <person name="Kageyama Y"/>
            <person name="Nozu R"/>
            <person name="Adachi N"/>
            <person name="Nishimura O"/>
            <person name="Nakagawa R"/>
            <person name="Tanegashima C"/>
            <person name="Kiyatake I"/>
            <person name="Matsumoto R"/>
            <person name="Murakumo K"/>
            <person name="Nishida K"/>
            <person name="Terakita A"/>
            <person name="Kuratani S"/>
            <person name="Sato K"/>
            <person name="Hyodo S Kuraku.S."/>
        </authorList>
    </citation>
    <scope>NUCLEOTIDE SEQUENCE [LARGE SCALE GENOMIC DNA]</scope>
</reference>